<dbReference type="GO" id="GO:0008331">
    <property type="term" value="F:high voltage-gated calcium channel activity"/>
    <property type="evidence" value="ECO:0007669"/>
    <property type="project" value="TreeGrafter"/>
</dbReference>
<evidence type="ECO:0000256" key="7">
    <source>
        <dbReference type="ARBA" id="ARBA00022692"/>
    </source>
</evidence>
<keyword evidence="7 18" id="KW-0812">Transmembrane</keyword>
<dbReference type="InterPro" id="IPR002048">
    <property type="entry name" value="EF_hand_dom"/>
</dbReference>
<feature type="transmembrane region" description="Helical" evidence="18">
    <location>
        <begin position="1457"/>
        <end position="1474"/>
    </location>
</feature>
<keyword evidence="8" id="KW-0106">Calcium</keyword>
<evidence type="ECO:0000256" key="8">
    <source>
        <dbReference type="ARBA" id="ARBA00022837"/>
    </source>
</evidence>
<dbReference type="Proteomes" id="UP000094336">
    <property type="component" value="Unassembled WGS sequence"/>
</dbReference>
<dbReference type="Gene3D" id="1.20.120.350">
    <property type="entry name" value="Voltage-gated potassium channels. Chain C"/>
    <property type="match status" value="3"/>
</dbReference>
<keyword evidence="10 18" id="KW-1133">Transmembrane helix</keyword>
<evidence type="ECO:0000256" key="5">
    <source>
        <dbReference type="ARBA" id="ARBA00022568"/>
    </source>
</evidence>
<dbReference type="PANTHER" id="PTHR45628:SF7">
    <property type="entry name" value="VOLTAGE-DEPENDENT CALCIUM CHANNEL TYPE A SUBUNIT ALPHA-1"/>
    <property type="match status" value="1"/>
</dbReference>
<feature type="transmembrane region" description="Helical" evidence="18">
    <location>
        <begin position="1355"/>
        <end position="1375"/>
    </location>
</feature>
<evidence type="ECO:0000256" key="3">
    <source>
        <dbReference type="ARBA" id="ARBA00022475"/>
    </source>
</evidence>
<feature type="transmembrane region" description="Helical" evidence="18">
    <location>
        <begin position="1862"/>
        <end position="1887"/>
    </location>
</feature>
<evidence type="ECO:0000256" key="10">
    <source>
        <dbReference type="ARBA" id="ARBA00022989"/>
    </source>
</evidence>
<dbReference type="GO" id="GO:0005891">
    <property type="term" value="C:voltage-gated calcium channel complex"/>
    <property type="evidence" value="ECO:0007669"/>
    <property type="project" value="TreeGrafter"/>
</dbReference>
<feature type="compositionally biased region" description="Low complexity" evidence="17">
    <location>
        <begin position="2176"/>
        <end position="2186"/>
    </location>
</feature>
<feature type="transmembrane region" description="Helical" evidence="18">
    <location>
        <begin position="1710"/>
        <end position="1731"/>
    </location>
</feature>
<evidence type="ECO:0000259" key="19">
    <source>
        <dbReference type="PROSITE" id="PS50222"/>
    </source>
</evidence>
<dbReference type="Pfam" id="PF00520">
    <property type="entry name" value="Ion_trans"/>
    <property type="match status" value="4"/>
</dbReference>
<gene>
    <name evidence="20" type="ORF">BABINDRAFT_162700</name>
</gene>
<evidence type="ECO:0000313" key="21">
    <source>
        <dbReference type="Proteomes" id="UP000094336"/>
    </source>
</evidence>
<dbReference type="PROSITE" id="PS50222">
    <property type="entry name" value="EF_HAND_2"/>
    <property type="match status" value="1"/>
</dbReference>
<evidence type="ECO:0000256" key="6">
    <source>
        <dbReference type="ARBA" id="ARBA00022673"/>
    </source>
</evidence>
<feature type="transmembrane region" description="Helical" evidence="18">
    <location>
        <begin position="1395"/>
        <end position="1416"/>
    </location>
</feature>
<keyword evidence="4" id="KW-0597">Phosphoprotein</keyword>
<dbReference type="InterPro" id="IPR027359">
    <property type="entry name" value="Volt_channel_dom_sf"/>
</dbReference>
<evidence type="ECO:0000256" key="4">
    <source>
        <dbReference type="ARBA" id="ARBA00022553"/>
    </source>
</evidence>
<feature type="transmembrane region" description="Helical" evidence="18">
    <location>
        <begin position="1677"/>
        <end position="1698"/>
    </location>
</feature>
<feature type="transmembrane region" description="Helical" evidence="18">
    <location>
        <begin position="759"/>
        <end position="777"/>
    </location>
</feature>
<evidence type="ECO:0000256" key="12">
    <source>
        <dbReference type="ARBA" id="ARBA00023136"/>
    </source>
</evidence>
<keyword evidence="13" id="KW-0325">Glycoprotein</keyword>
<feature type="transmembrane region" description="Helical" evidence="18">
    <location>
        <begin position="886"/>
        <end position="909"/>
    </location>
</feature>
<feature type="transmembrane region" description="Helical" evidence="18">
    <location>
        <begin position="975"/>
        <end position="1001"/>
    </location>
</feature>
<keyword evidence="2" id="KW-0813">Transport</keyword>
<sequence length="2274" mass="258668">MNFTNPSKKPKIWVTQDGVELPEVDLNLSDEFVFSTPKTHMSQLSSNNDVTDYQSIHLSVASKSDTSLPATRANLDASTGIRPHSQTSIHSDSLNSVHLTTQRNTSQMSNLSNLHSNSRASGLEDNMTAALSGANAPTSWLPLRRGLTTSQTSPAPSIVNGKTLRAAPDFSEAYSMDFEEYDSDPDAIKLHNITSASPRHRRAFRDSYDVEGLAPPSPTKVSLQTPKTKLAEAFQNFSARVSGRDDDVLLDHSDDGYFHDATQSFDDIRPQVTADDASYLPASLRTDDFRSKTSVFAPSIITAPDNTSYAASSIFPAPLRPMSAPNVPASRLRLFGKSLGIFPPDSPLRLWCSVFLGRRYVKHIPVMLLLLMTGMLSVQQWSPLTHHSYYFDGYGWIDTVILILNCLFMVEMGLKIVTFGLWDDRQMFAELHFLRTKSKLHKCVEKILSDMKVTDVVNKGKQMFGSRTGRRMKADKRGMFPQPDNITYEPRGQSTYDPCPEASYGSSTKSPGYFYNQSEIKGYDSPNGNTEGGYPTNIEDYDVSDDLPLHNASILLPTSTQLTSFALRNGDFRKLMLERAFLRSNWNILDLFSTLCYIVSLFLSIDRYDVKHNIFLFRALACVRIFRLTALTRGTHSILKAIRKAAPQLANVALFVLCFWIFFSILGVQSFKSSFDRMCTWTNPSDSTDTFVNTVNLQFCGSWLSGSGEIMEYIYEDGTVSGRYKGFRCPINSKCISYSSSPNSWNYLSFDNIIDSMKMVAVIMTANTFSNIMYYTMDLDLMPAALFFIACIFFLTVWLLNVFAAVVVKSFILTLEEKQKRKKLLRIAMPDMARFMFADNLARCGRPIAVRLYRVFERFCVLIISSGLVVQCLRSSGLDPATLNTLIVYESVVTLILLVEIVLRFFAHFPLWRHFFRARQNIVDLVLAVVTSIIIIPPLRVRMHHAYYWLTIFQIVRLYRVAISLPYTRKLWTKVLGNILTVFDLALFYLILTFLYSIIVARFFEGFVTAEENEAILEENLFSLSSLPNTILAMFVITSTENWTQILYEMDQQSNNMSSRIFGDILLIGWFFASYVVIFNIFVAIIAQNFDISEEDKRRYQLKKFVDESAQELEQLSRKNKVGNLDRLKTTLFKPKPNQVNHGGFMQLLRNGQLMDTFLEKGNFRAIDEDVYDHKKVRAGTSNNNHWMSEAQSSDGAAAVDATEHAAASSATRSSSFWAAFSPVHLRARLRGLRNYHHSPKPTSLDAEISIDPRMLARKIIQQQEAIAAETQRMLRDKPNYNRVLGYFQPGHPLRRFCQSIMPLSFGERIRGVYPATLTRDVVNVLFFCMTVSMVIIACYVTPLYRKEHNLDTGAWNWTVYTDFIFVVTFTLEFLVKVLADGLYFTPNGYFRSLWNSIDCVVLVTMWINVISFLRYDDQLSRTIRGFKALRALRLLTISKRAQAYFHNTMIAGFRNIVGAAIVSLHLIVPYAVWGVNIFNGRLGLCVDGSSDRASCVNEYTNNVGKWNVLSPNVYQEPRLNLNNFPRGLMSLYEILSLEGWLELLQSVTFTTGIGTVPSPFASPFNAVFVVAYIFTGMIFILTLFLSVIISKYAEVTGVAYYTTEQITWYDIAKFLKNVRPSKRPDRNSMGRVRRVCYDLVLEHNVIWDRVVDCVLFIHLIMLMVEKYPSPYNYDFVRMVLYTITTSVMLQHYVMYAHAVGLRVFLRDKWNLFSSFVLIGALCMSSLSFYVVDEGRATIYGNFNKLFLMAILLFAIPRSNRLSQLLKFASSSLPSLGAVVFTWLVTFLVFAIAMNQIFGLTKIGPNGTGNINFRTVTKSIIVLFRMSFGEGWNDIMDDFAVTSPDCYSGVGVNNTDCGNWGYAYVLFTLWNIISMYIFVNMFISIVLDNFSYVYHSDSKTDLISRVEVRKFKRCWQRFDPRGTGFIEPYDLHDMLHELGGVIKFKIYEGQYTVPNLTQQWFTRKSSNPYDVELRPEAMQTSLGRIDVAKVRFRRRVYERFLAEVYTVADEKHGGQINFTDLLLQLTLYTHFEEGECLNLPDFLERNRTMTVVEEKLRTKKLAETMATVICRWKYLQRKSAYDIRATNDNISEIQKRLSAYSEGLAWSSEGLADGMGDQNPAEFSHQRTLSRNDANVFDLPSMLISEYNESSVNQQTGAFGQSGDNRPQSPKPRPRPLSLSPKPGSPVLISGKNPFQSVMDGSPTYTGPMRAPFDNPANETNRHTLEHYMETDENPFVRDDERVMNMLTDLGGAIEHSPWGAALKRVEDEDEVKL</sequence>
<keyword evidence="6" id="KW-0107">Calcium channel</keyword>
<dbReference type="STRING" id="984486.A0A1E3QN24"/>
<keyword evidence="12 18" id="KW-0472">Membrane</keyword>
<evidence type="ECO:0000313" key="20">
    <source>
        <dbReference type="EMBL" id="ODQ78492.1"/>
    </source>
</evidence>
<evidence type="ECO:0000256" key="13">
    <source>
        <dbReference type="ARBA" id="ARBA00023180"/>
    </source>
</evidence>
<feature type="transmembrane region" description="Helical" evidence="18">
    <location>
        <begin position="946"/>
        <end position="963"/>
    </location>
</feature>
<feature type="transmembrane region" description="Helical" evidence="18">
    <location>
        <begin position="921"/>
        <end position="940"/>
    </location>
</feature>
<evidence type="ECO:0000256" key="11">
    <source>
        <dbReference type="ARBA" id="ARBA00023065"/>
    </source>
</evidence>
<evidence type="ECO:0000256" key="1">
    <source>
        <dbReference type="ARBA" id="ARBA00004651"/>
    </source>
</evidence>
<evidence type="ECO:0000256" key="17">
    <source>
        <dbReference type="SAM" id="MobiDB-lite"/>
    </source>
</evidence>
<keyword evidence="11" id="KW-0406">Ion transport</keyword>
<evidence type="ECO:0000256" key="9">
    <source>
        <dbReference type="ARBA" id="ARBA00022882"/>
    </source>
</evidence>
<evidence type="ECO:0000256" key="2">
    <source>
        <dbReference type="ARBA" id="ARBA00022448"/>
    </source>
</evidence>
<proteinExistence type="inferred from homology"/>
<dbReference type="InterPro" id="IPR050599">
    <property type="entry name" value="VDCC_alpha-1_subunit"/>
</dbReference>
<dbReference type="SUPFAM" id="SSF47473">
    <property type="entry name" value="EF-hand"/>
    <property type="match status" value="1"/>
</dbReference>
<feature type="transmembrane region" description="Helical" evidence="18">
    <location>
        <begin position="586"/>
        <end position="605"/>
    </location>
</feature>
<dbReference type="EMBL" id="KV454435">
    <property type="protein sequence ID" value="ODQ78492.1"/>
    <property type="molecule type" value="Genomic_DNA"/>
</dbReference>
<keyword evidence="5" id="KW-0109">Calcium transport</keyword>
<protein>
    <recommendedName>
        <fullName evidence="16">Calcium-channel protein CCH1</fullName>
    </recommendedName>
</protein>
<dbReference type="PANTHER" id="PTHR45628">
    <property type="entry name" value="VOLTAGE-DEPENDENT CALCIUM CHANNEL TYPE A SUBUNIT ALPHA-1"/>
    <property type="match status" value="1"/>
</dbReference>
<dbReference type="Gene3D" id="1.10.238.10">
    <property type="entry name" value="EF-hand"/>
    <property type="match status" value="1"/>
</dbReference>
<keyword evidence="9" id="KW-0851">Voltage-gated channel</keyword>
<organism evidence="20 21">
    <name type="scientific">Babjeviella inositovora NRRL Y-12698</name>
    <dbReference type="NCBI Taxonomy" id="984486"/>
    <lineage>
        <taxon>Eukaryota</taxon>
        <taxon>Fungi</taxon>
        <taxon>Dikarya</taxon>
        <taxon>Ascomycota</taxon>
        <taxon>Saccharomycotina</taxon>
        <taxon>Pichiomycetes</taxon>
        <taxon>Serinales incertae sedis</taxon>
        <taxon>Babjeviella</taxon>
    </lineage>
</organism>
<dbReference type="Gene3D" id="1.10.287.70">
    <property type="match status" value="4"/>
</dbReference>
<feature type="transmembrane region" description="Helical" evidence="18">
    <location>
        <begin position="649"/>
        <end position="668"/>
    </location>
</feature>
<dbReference type="RefSeq" id="XP_018983820.1">
    <property type="nucleotide sequence ID" value="XM_019129490.1"/>
</dbReference>
<dbReference type="InterPro" id="IPR005821">
    <property type="entry name" value="Ion_trans_dom"/>
</dbReference>
<comment type="subcellular location">
    <subcellularLocation>
        <location evidence="1">Cell membrane</location>
        <topology evidence="1">Multi-pass membrane protein</topology>
    </subcellularLocation>
</comment>
<dbReference type="GO" id="GO:0098703">
    <property type="term" value="P:calcium ion import across plasma membrane"/>
    <property type="evidence" value="ECO:0007669"/>
    <property type="project" value="TreeGrafter"/>
</dbReference>
<evidence type="ECO:0000256" key="15">
    <source>
        <dbReference type="ARBA" id="ARBA00061395"/>
    </source>
</evidence>
<feature type="transmembrane region" description="Helical" evidence="18">
    <location>
        <begin position="1061"/>
        <end position="1087"/>
    </location>
</feature>
<feature type="transmembrane region" description="Helical" evidence="18">
    <location>
        <begin position="1325"/>
        <end position="1343"/>
    </location>
</feature>
<evidence type="ECO:0000256" key="14">
    <source>
        <dbReference type="ARBA" id="ARBA00023303"/>
    </source>
</evidence>
<feature type="transmembrane region" description="Helical" evidence="18">
    <location>
        <begin position="1737"/>
        <end position="1756"/>
    </location>
</feature>
<accession>A0A1E3QN24</accession>
<dbReference type="OrthoDB" id="416585at2759"/>
<comment type="similarity">
    <text evidence="15">Belongs to the calcium channel alpha-1 subunit (TC 1.A.1.11) family.</text>
</comment>
<dbReference type="SUPFAM" id="SSF81324">
    <property type="entry name" value="Voltage-gated potassium channels"/>
    <property type="match status" value="4"/>
</dbReference>
<reference evidence="21" key="1">
    <citation type="submission" date="2016-05" db="EMBL/GenBank/DDBJ databases">
        <title>Comparative genomics of biotechnologically important yeasts.</title>
        <authorList>
            <consortium name="DOE Joint Genome Institute"/>
            <person name="Riley R."/>
            <person name="Haridas S."/>
            <person name="Wolfe K.H."/>
            <person name="Lopes M.R."/>
            <person name="Hittinger C.T."/>
            <person name="Goker M."/>
            <person name="Salamov A."/>
            <person name="Wisecaver J."/>
            <person name="Long T.M."/>
            <person name="Aerts A.L."/>
            <person name="Barry K."/>
            <person name="Choi C."/>
            <person name="Clum A."/>
            <person name="Coughlan A.Y."/>
            <person name="Deshpande S."/>
            <person name="Douglass A.P."/>
            <person name="Hanson S.J."/>
            <person name="Klenk H.-P."/>
            <person name="Labutti K."/>
            <person name="Lapidus A."/>
            <person name="Lindquist E."/>
            <person name="Lipzen A."/>
            <person name="Meier-Kolthoff J.P."/>
            <person name="Ohm R.A."/>
            <person name="Otillar R.P."/>
            <person name="Pangilinan J."/>
            <person name="Peng Y."/>
            <person name="Rokas A."/>
            <person name="Rosa C.A."/>
            <person name="Scheuner C."/>
            <person name="Sibirny A.A."/>
            <person name="Slot J.C."/>
            <person name="Stielow J.B."/>
            <person name="Sun H."/>
            <person name="Kurtzman C.P."/>
            <person name="Blackwell M."/>
            <person name="Grigoriev I.V."/>
            <person name="Jeffries T.W."/>
        </authorList>
    </citation>
    <scope>NUCLEOTIDE SEQUENCE [LARGE SCALE GENOMIC DNA]</scope>
    <source>
        <strain evidence="21">NRRL Y-12698</strain>
    </source>
</reference>
<name>A0A1E3QN24_9ASCO</name>
<evidence type="ECO:0000256" key="16">
    <source>
        <dbReference type="ARBA" id="ARBA00067459"/>
    </source>
</evidence>
<dbReference type="GeneID" id="30147343"/>
<keyword evidence="21" id="KW-1185">Reference proteome</keyword>
<feature type="domain" description="EF-hand" evidence="19">
    <location>
        <begin position="1906"/>
        <end position="1941"/>
    </location>
</feature>
<dbReference type="FunFam" id="1.10.287.70:FF:000093">
    <property type="entry name" value="Calcium channel subunit Cch1"/>
    <property type="match status" value="1"/>
</dbReference>
<feature type="region of interest" description="Disordered" evidence="17">
    <location>
        <begin position="2154"/>
        <end position="2189"/>
    </location>
</feature>
<keyword evidence="14" id="KW-0407">Ion channel</keyword>
<keyword evidence="3" id="KW-1003">Cell membrane</keyword>
<feature type="transmembrane region" description="Helical" evidence="18">
    <location>
        <begin position="1776"/>
        <end position="1798"/>
    </location>
</feature>
<feature type="compositionally biased region" description="Polar residues" evidence="17">
    <location>
        <begin position="2154"/>
        <end position="2166"/>
    </location>
</feature>
<dbReference type="GO" id="GO:0005509">
    <property type="term" value="F:calcium ion binding"/>
    <property type="evidence" value="ECO:0007669"/>
    <property type="project" value="InterPro"/>
</dbReference>
<evidence type="ECO:0000256" key="18">
    <source>
        <dbReference type="SAM" id="Phobius"/>
    </source>
</evidence>
<feature type="transmembrane region" description="Helical" evidence="18">
    <location>
        <begin position="1567"/>
        <end position="1590"/>
    </location>
</feature>
<dbReference type="InterPro" id="IPR011992">
    <property type="entry name" value="EF-hand-dom_pair"/>
</dbReference>
<feature type="transmembrane region" description="Helical" evidence="18">
    <location>
        <begin position="783"/>
        <end position="813"/>
    </location>
</feature>